<dbReference type="PROSITE" id="PS51900">
    <property type="entry name" value="CB"/>
    <property type="match status" value="1"/>
</dbReference>
<evidence type="ECO:0000256" key="3">
    <source>
        <dbReference type="PROSITE-ProRule" id="PRU01248"/>
    </source>
</evidence>
<proteinExistence type="predicted"/>
<keyword evidence="1 3" id="KW-0238">DNA-binding</keyword>
<sequence>MPTMDYEGQVERNMEHFATADIHRSNKERLAAYHRDMVLRDISPAQQQKVTAHLRIIVDHIGTTSFEDLEKTDIEDLVAWLYTRGTSKATVADYKQIIKQFWKWLNDGEDPPETAWIHRGPNYSRRILPQSLLTAVDVQAMLDSCTNNRDRALIAVLWETGARIGELIDLTIGDIELSQHGGHVIVSGKTGSRRLLLVESRPSIETWLAEHPNLRSDAYLWCKVDTVQGDVSEQISYQYIRLKILECAREKAAIDKPVNPHHFRHSRATVLANHLTEAQMCEWFGWVRGSSVPGRYVHLSGRDIDHAYRSMLDDSAYETVT</sequence>
<dbReference type="InterPro" id="IPR002104">
    <property type="entry name" value="Integrase_catalytic"/>
</dbReference>
<dbReference type="eggNOG" id="arCOG01242">
    <property type="taxonomic scope" value="Archaea"/>
</dbReference>
<comment type="caution">
    <text evidence="6">The sequence shown here is derived from an EMBL/GenBank/DDBJ whole genome shotgun (WGS) entry which is preliminary data.</text>
</comment>
<dbReference type="InterPro" id="IPR050090">
    <property type="entry name" value="Tyrosine_recombinase_XerCD"/>
</dbReference>
<dbReference type="InterPro" id="IPR044068">
    <property type="entry name" value="CB"/>
</dbReference>
<evidence type="ECO:0000259" key="4">
    <source>
        <dbReference type="PROSITE" id="PS51898"/>
    </source>
</evidence>
<evidence type="ECO:0000313" key="7">
    <source>
        <dbReference type="Proteomes" id="UP000011626"/>
    </source>
</evidence>
<dbReference type="SUPFAM" id="SSF56349">
    <property type="entry name" value="DNA breaking-rejoining enzymes"/>
    <property type="match status" value="1"/>
</dbReference>
<gene>
    <name evidence="6" type="ORF">C475_19668</name>
</gene>
<protein>
    <submittedName>
        <fullName evidence="6">Integrase</fullName>
    </submittedName>
</protein>
<name>M0CC37_9EURY</name>
<reference evidence="6 7" key="1">
    <citation type="journal article" date="2014" name="PLoS Genet.">
        <title>Phylogenetically driven sequencing of extremely halophilic archaea reveals strategies for static and dynamic osmo-response.</title>
        <authorList>
            <person name="Becker E.A."/>
            <person name="Seitzer P.M."/>
            <person name="Tritt A."/>
            <person name="Larsen D."/>
            <person name="Krusor M."/>
            <person name="Yao A.I."/>
            <person name="Wu D."/>
            <person name="Madern D."/>
            <person name="Eisen J.A."/>
            <person name="Darling A.E."/>
            <person name="Facciotti M.T."/>
        </authorList>
    </citation>
    <scope>NUCLEOTIDE SEQUENCE [LARGE SCALE GENOMIC DNA]</scope>
    <source>
        <strain evidence="6 7">2-9-1</strain>
    </source>
</reference>
<dbReference type="GO" id="GO:0015074">
    <property type="term" value="P:DNA integration"/>
    <property type="evidence" value="ECO:0007669"/>
    <property type="project" value="InterPro"/>
</dbReference>
<dbReference type="PROSITE" id="PS51898">
    <property type="entry name" value="TYR_RECOMBINASE"/>
    <property type="match status" value="1"/>
</dbReference>
<keyword evidence="2" id="KW-0233">DNA recombination</keyword>
<evidence type="ECO:0000313" key="6">
    <source>
        <dbReference type="EMBL" id="ELZ20851.1"/>
    </source>
</evidence>
<feature type="domain" description="Core-binding (CB)" evidence="5">
    <location>
        <begin position="25"/>
        <end position="106"/>
    </location>
</feature>
<keyword evidence="7" id="KW-1185">Reference proteome</keyword>
<dbReference type="Gene3D" id="1.10.150.130">
    <property type="match status" value="1"/>
</dbReference>
<dbReference type="GO" id="GO:0006310">
    <property type="term" value="P:DNA recombination"/>
    <property type="evidence" value="ECO:0007669"/>
    <property type="project" value="UniProtKB-KW"/>
</dbReference>
<evidence type="ECO:0000256" key="1">
    <source>
        <dbReference type="ARBA" id="ARBA00023125"/>
    </source>
</evidence>
<dbReference type="OrthoDB" id="144892at2157"/>
<dbReference type="InterPro" id="IPR013762">
    <property type="entry name" value="Integrase-like_cat_sf"/>
</dbReference>
<dbReference type="Pfam" id="PF00589">
    <property type="entry name" value="Phage_integrase"/>
    <property type="match status" value="1"/>
</dbReference>
<accession>M0CC37</accession>
<dbReference type="GO" id="GO:0003677">
    <property type="term" value="F:DNA binding"/>
    <property type="evidence" value="ECO:0007669"/>
    <property type="project" value="UniProtKB-UniRule"/>
</dbReference>
<dbReference type="PANTHER" id="PTHR30349:SF87">
    <property type="entry name" value="TRANSPOSASE A"/>
    <property type="match status" value="1"/>
</dbReference>
<dbReference type="AlphaFoldDB" id="M0CC37"/>
<dbReference type="PANTHER" id="PTHR30349">
    <property type="entry name" value="PHAGE INTEGRASE-RELATED"/>
    <property type="match status" value="1"/>
</dbReference>
<evidence type="ECO:0000256" key="2">
    <source>
        <dbReference type="ARBA" id="ARBA00023172"/>
    </source>
</evidence>
<evidence type="ECO:0000259" key="5">
    <source>
        <dbReference type="PROSITE" id="PS51900"/>
    </source>
</evidence>
<feature type="domain" description="Tyr recombinase" evidence="4">
    <location>
        <begin position="127"/>
        <end position="309"/>
    </location>
</feature>
<dbReference type="EMBL" id="AOIU01000044">
    <property type="protein sequence ID" value="ELZ20851.1"/>
    <property type="molecule type" value="Genomic_DNA"/>
</dbReference>
<organism evidence="6 7">
    <name type="scientific">Halosimplex carlsbadense 2-9-1</name>
    <dbReference type="NCBI Taxonomy" id="797114"/>
    <lineage>
        <taxon>Archaea</taxon>
        <taxon>Methanobacteriati</taxon>
        <taxon>Methanobacteriota</taxon>
        <taxon>Stenosarchaea group</taxon>
        <taxon>Halobacteria</taxon>
        <taxon>Halobacteriales</taxon>
        <taxon>Haloarculaceae</taxon>
        <taxon>Halosimplex</taxon>
    </lineage>
</organism>
<dbReference type="RefSeq" id="WP_006885597.1">
    <property type="nucleotide sequence ID" value="NZ_AOIU01000044.1"/>
</dbReference>
<dbReference type="InterPro" id="IPR011010">
    <property type="entry name" value="DNA_brk_join_enz"/>
</dbReference>
<dbReference type="InterPro" id="IPR010998">
    <property type="entry name" value="Integrase_recombinase_N"/>
</dbReference>
<dbReference type="Proteomes" id="UP000011626">
    <property type="component" value="Unassembled WGS sequence"/>
</dbReference>
<dbReference type="Gene3D" id="1.10.443.10">
    <property type="entry name" value="Intergrase catalytic core"/>
    <property type="match status" value="1"/>
</dbReference>